<evidence type="ECO:0000313" key="2">
    <source>
        <dbReference type="EMBL" id="KAA3676732.1"/>
    </source>
</evidence>
<dbReference type="EMBL" id="QNGE01001834">
    <property type="protein sequence ID" value="KAA3676732.1"/>
    <property type="molecule type" value="Genomic_DNA"/>
</dbReference>
<sequence length="287" mass="32329">MRSRVFILKLPLIRCSGEMSLAPGVSGPLHVCRRLFGESTYTRVQQTMEAVIRKDAERFTKIWNFPLIPRLASEPRQPLFQLNVDQHPGDVKSTEATEVNKCCWQLIQPEAVFYTTPPRKLKAYRRLTPSVAQKARMELMNTQARTTMTNLPPLPSSKSVQTNEANTISDKQDSISDLFQPLRNPELVSQTTVVPSEHNVSRTPILIRPSSTNTTLRLPYLEQLKNTEAVTTKVPASEPKHRLTLVRSSRYSEQVNKRRSGAKVTGKCTCLISDTFIGPLAIQVSCQ</sequence>
<keyword evidence="3" id="KW-1185">Reference proteome</keyword>
<comment type="caution">
    <text evidence="2">The sequence shown here is derived from an EMBL/GenBank/DDBJ whole genome shotgun (WGS) entry which is preliminary data.</text>
</comment>
<feature type="compositionally biased region" description="Polar residues" evidence="1">
    <location>
        <begin position="147"/>
        <end position="169"/>
    </location>
</feature>
<dbReference type="Proteomes" id="UP000324629">
    <property type="component" value="Unassembled WGS sequence"/>
</dbReference>
<proteinExistence type="predicted"/>
<feature type="region of interest" description="Disordered" evidence="1">
    <location>
        <begin position="147"/>
        <end position="172"/>
    </location>
</feature>
<gene>
    <name evidence="2" type="ORF">DEA37_0004980</name>
</gene>
<evidence type="ECO:0000256" key="1">
    <source>
        <dbReference type="SAM" id="MobiDB-lite"/>
    </source>
</evidence>
<name>A0A5J4NMF9_9TREM</name>
<reference evidence="2 3" key="1">
    <citation type="journal article" date="2019" name="Gigascience">
        <title>Whole-genome sequence of the oriental lung fluke Paragonimus westermani.</title>
        <authorList>
            <person name="Oey H."/>
            <person name="Zakrzewski M."/>
            <person name="Narain K."/>
            <person name="Devi K.R."/>
            <person name="Agatsuma T."/>
            <person name="Nawaratna S."/>
            <person name="Gobert G.N."/>
            <person name="Jones M.K."/>
            <person name="Ragan M.A."/>
            <person name="McManus D.P."/>
            <person name="Krause L."/>
        </authorList>
    </citation>
    <scope>NUCLEOTIDE SEQUENCE [LARGE SCALE GENOMIC DNA]</scope>
    <source>
        <strain evidence="2 3">IND2009</strain>
    </source>
</reference>
<evidence type="ECO:0000313" key="3">
    <source>
        <dbReference type="Proteomes" id="UP000324629"/>
    </source>
</evidence>
<protein>
    <submittedName>
        <fullName evidence="2">Uncharacterized protein</fullName>
    </submittedName>
</protein>
<accession>A0A5J4NMF9</accession>
<organism evidence="2 3">
    <name type="scientific">Paragonimus westermani</name>
    <dbReference type="NCBI Taxonomy" id="34504"/>
    <lineage>
        <taxon>Eukaryota</taxon>
        <taxon>Metazoa</taxon>
        <taxon>Spiralia</taxon>
        <taxon>Lophotrochozoa</taxon>
        <taxon>Platyhelminthes</taxon>
        <taxon>Trematoda</taxon>
        <taxon>Digenea</taxon>
        <taxon>Plagiorchiida</taxon>
        <taxon>Troglotremata</taxon>
        <taxon>Troglotrematidae</taxon>
        <taxon>Paragonimus</taxon>
    </lineage>
</organism>
<dbReference type="AlphaFoldDB" id="A0A5J4NMF9"/>